<proteinExistence type="predicted"/>
<dbReference type="Proteomes" id="UP001189624">
    <property type="component" value="Chromosome 7"/>
</dbReference>
<dbReference type="AlphaFoldDB" id="A0AA86SQH4"/>
<dbReference type="EMBL" id="OY731404">
    <property type="protein sequence ID" value="CAJ1969917.1"/>
    <property type="molecule type" value="Genomic_DNA"/>
</dbReference>
<evidence type="ECO:0000256" key="1">
    <source>
        <dbReference type="SAM" id="MobiDB-lite"/>
    </source>
</evidence>
<feature type="non-terminal residue" evidence="2">
    <location>
        <position position="1"/>
    </location>
</feature>
<dbReference type="Gramene" id="rna-AYBTSS11_LOCUS22512">
    <property type="protein sequence ID" value="CAJ1969917.1"/>
    <property type="gene ID" value="gene-AYBTSS11_LOCUS22512"/>
</dbReference>
<keyword evidence="3" id="KW-1185">Reference proteome</keyword>
<accession>A0AA86SQH4</accession>
<protein>
    <submittedName>
        <fullName evidence="2">Uncharacterized protein</fullName>
    </submittedName>
</protein>
<organism evidence="2 3">
    <name type="scientific">Sphenostylis stenocarpa</name>
    <dbReference type="NCBI Taxonomy" id="92480"/>
    <lineage>
        <taxon>Eukaryota</taxon>
        <taxon>Viridiplantae</taxon>
        <taxon>Streptophyta</taxon>
        <taxon>Embryophyta</taxon>
        <taxon>Tracheophyta</taxon>
        <taxon>Spermatophyta</taxon>
        <taxon>Magnoliopsida</taxon>
        <taxon>eudicotyledons</taxon>
        <taxon>Gunneridae</taxon>
        <taxon>Pentapetalae</taxon>
        <taxon>rosids</taxon>
        <taxon>fabids</taxon>
        <taxon>Fabales</taxon>
        <taxon>Fabaceae</taxon>
        <taxon>Papilionoideae</taxon>
        <taxon>50 kb inversion clade</taxon>
        <taxon>NPAAA clade</taxon>
        <taxon>indigoferoid/millettioid clade</taxon>
        <taxon>Phaseoleae</taxon>
        <taxon>Sphenostylis</taxon>
    </lineage>
</organism>
<name>A0AA86SQH4_9FABA</name>
<evidence type="ECO:0000313" key="3">
    <source>
        <dbReference type="Proteomes" id="UP001189624"/>
    </source>
</evidence>
<evidence type="ECO:0000313" key="2">
    <source>
        <dbReference type="EMBL" id="CAJ1969917.1"/>
    </source>
</evidence>
<reference evidence="2" key="1">
    <citation type="submission" date="2023-10" db="EMBL/GenBank/DDBJ databases">
        <authorList>
            <person name="Domelevo Entfellner J.-B."/>
        </authorList>
    </citation>
    <scope>NUCLEOTIDE SEQUENCE</scope>
</reference>
<feature type="region of interest" description="Disordered" evidence="1">
    <location>
        <begin position="48"/>
        <end position="72"/>
    </location>
</feature>
<gene>
    <name evidence="2" type="ORF">AYBTSS11_LOCUS22512</name>
</gene>
<sequence length="112" mass="11876">LVKHMSQRVVSESVSDEDTAAAAEAVNHITCSEAIALIGRAYRSLSKSKTLTGTGPPSFPSPPSARSLEASSLSSCMRREGDYTFFCRNTKKKKVTDLSISNGDHIGGNIGS</sequence>